<dbReference type="SMART" id="SM00298">
    <property type="entry name" value="CHROMO"/>
    <property type="match status" value="1"/>
</dbReference>
<comment type="caution">
    <text evidence="2">The sequence shown here is derived from an EMBL/GenBank/DDBJ whole genome shotgun (WGS) entry which is preliminary data.</text>
</comment>
<feature type="domain" description="Chromo" evidence="1">
    <location>
        <begin position="15"/>
        <end position="71"/>
    </location>
</feature>
<accession>A0A225WSF2</accession>
<evidence type="ECO:0000259" key="1">
    <source>
        <dbReference type="SMART" id="SM00298"/>
    </source>
</evidence>
<proteinExistence type="predicted"/>
<sequence length="88" mass="10417">MISLQRYCLKTLEDGFEVESILDVRWAKRNRTARRSRAYLVKCKGYDDPEWIPVTQLNFGSLLYEFNKGTRARTRFQEMQAGDDHARV</sequence>
<name>A0A225WSF2_9STRA</name>
<dbReference type="InterPro" id="IPR000953">
    <property type="entry name" value="Chromo/chromo_shadow_dom"/>
</dbReference>
<dbReference type="Gene3D" id="2.40.50.40">
    <property type="match status" value="1"/>
</dbReference>
<gene>
    <name evidence="2" type="ORF">PHMEG_0005004</name>
</gene>
<dbReference type="EMBL" id="NBNE01000311">
    <property type="protein sequence ID" value="OWZ20565.1"/>
    <property type="molecule type" value="Genomic_DNA"/>
</dbReference>
<keyword evidence="3" id="KW-1185">Reference proteome</keyword>
<dbReference type="AlphaFoldDB" id="A0A225WSF2"/>
<protein>
    <recommendedName>
        <fullName evidence="1">Chromo domain-containing protein</fullName>
    </recommendedName>
</protein>
<dbReference type="OrthoDB" id="109268at2759"/>
<dbReference type="InterPro" id="IPR016197">
    <property type="entry name" value="Chromo-like_dom_sf"/>
</dbReference>
<reference evidence="3" key="1">
    <citation type="submission" date="2017-03" db="EMBL/GenBank/DDBJ databases">
        <title>Phytopthora megakarya and P. palmivora, two closely related causual agents of cacao black pod achieved similar genome size and gene model numbers by different mechanisms.</title>
        <authorList>
            <person name="Ali S."/>
            <person name="Shao J."/>
            <person name="Larry D.J."/>
            <person name="Kronmiller B."/>
            <person name="Shen D."/>
            <person name="Strem M.D."/>
            <person name="Melnick R.L."/>
            <person name="Guiltinan M.J."/>
            <person name="Tyler B.M."/>
            <person name="Meinhardt L.W."/>
            <person name="Bailey B.A."/>
        </authorList>
    </citation>
    <scope>NUCLEOTIDE SEQUENCE [LARGE SCALE GENOMIC DNA]</scope>
    <source>
        <strain evidence="3">zdho120</strain>
    </source>
</reference>
<organism evidence="2 3">
    <name type="scientific">Phytophthora megakarya</name>
    <dbReference type="NCBI Taxonomy" id="4795"/>
    <lineage>
        <taxon>Eukaryota</taxon>
        <taxon>Sar</taxon>
        <taxon>Stramenopiles</taxon>
        <taxon>Oomycota</taxon>
        <taxon>Peronosporomycetes</taxon>
        <taxon>Peronosporales</taxon>
        <taxon>Peronosporaceae</taxon>
        <taxon>Phytophthora</taxon>
    </lineage>
</organism>
<evidence type="ECO:0000313" key="2">
    <source>
        <dbReference type="EMBL" id="OWZ20565.1"/>
    </source>
</evidence>
<dbReference type="SUPFAM" id="SSF54160">
    <property type="entry name" value="Chromo domain-like"/>
    <property type="match status" value="1"/>
</dbReference>
<dbReference type="Proteomes" id="UP000198211">
    <property type="component" value="Unassembled WGS sequence"/>
</dbReference>
<evidence type="ECO:0000313" key="3">
    <source>
        <dbReference type="Proteomes" id="UP000198211"/>
    </source>
</evidence>